<feature type="compositionally biased region" description="Low complexity" evidence="4">
    <location>
        <begin position="34"/>
        <end position="50"/>
    </location>
</feature>
<dbReference type="Proteomes" id="UP000031575">
    <property type="component" value="Unassembled WGS sequence"/>
</dbReference>
<feature type="compositionally biased region" description="Basic residues" evidence="4">
    <location>
        <begin position="23"/>
        <end position="33"/>
    </location>
</feature>
<organism evidence="6 7">
    <name type="scientific">Sporothrix brasiliensis 5110</name>
    <dbReference type="NCBI Taxonomy" id="1398154"/>
    <lineage>
        <taxon>Eukaryota</taxon>
        <taxon>Fungi</taxon>
        <taxon>Dikarya</taxon>
        <taxon>Ascomycota</taxon>
        <taxon>Pezizomycotina</taxon>
        <taxon>Sordariomycetes</taxon>
        <taxon>Sordariomycetidae</taxon>
        <taxon>Ophiostomatales</taxon>
        <taxon>Ophiostomataceae</taxon>
        <taxon>Sporothrix</taxon>
    </lineage>
</organism>
<dbReference type="GO" id="GO:0006888">
    <property type="term" value="P:endoplasmic reticulum to Golgi vesicle-mediated transport"/>
    <property type="evidence" value="ECO:0007669"/>
    <property type="project" value="TreeGrafter"/>
</dbReference>
<dbReference type="PANTHER" id="PTHR18921">
    <property type="entry name" value="MYOSIN HEAVY CHAIN - RELATED"/>
    <property type="match status" value="1"/>
</dbReference>
<keyword evidence="3" id="KW-0175">Coiled coil</keyword>
<evidence type="ECO:0000259" key="5">
    <source>
        <dbReference type="PROSITE" id="PS50913"/>
    </source>
</evidence>
<evidence type="ECO:0000256" key="1">
    <source>
        <dbReference type="ARBA" id="ARBA00004555"/>
    </source>
</evidence>
<dbReference type="InterPro" id="IPR000237">
    <property type="entry name" value="GRIP_dom"/>
</dbReference>
<name>A0A0C2FW68_9PEZI</name>
<evidence type="ECO:0000313" key="6">
    <source>
        <dbReference type="EMBL" id="KIH95263.1"/>
    </source>
</evidence>
<feature type="compositionally biased region" description="Low complexity" evidence="4">
    <location>
        <begin position="191"/>
        <end position="215"/>
    </location>
</feature>
<dbReference type="PROSITE" id="PS50913">
    <property type="entry name" value="GRIP"/>
    <property type="match status" value="1"/>
</dbReference>
<dbReference type="PANTHER" id="PTHR18921:SF2">
    <property type="entry name" value="THYROID RECEPTOR-INTERACTING PROTEIN 11"/>
    <property type="match status" value="1"/>
</dbReference>
<dbReference type="GO" id="GO:0031267">
    <property type="term" value="F:small GTPase binding"/>
    <property type="evidence" value="ECO:0007669"/>
    <property type="project" value="TreeGrafter"/>
</dbReference>
<comment type="subcellular location">
    <subcellularLocation>
        <location evidence="1">Golgi apparatus</location>
    </subcellularLocation>
</comment>
<evidence type="ECO:0000256" key="3">
    <source>
        <dbReference type="ARBA" id="ARBA00023054"/>
    </source>
</evidence>
<dbReference type="GO" id="GO:0007030">
    <property type="term" value="P:Golgi organization"/>
    <property type="evidence" value="ECO:0007669"/>
    <property type="project" value="TreeGrafter"/>
</dbReference>
<protein>
    <submittedName>
        <fullName evidence="6">Golgi family matrix protein</fullName>
    </submittedName>
</protein>
<feature type="compositionally biased region" description="Basic and acidic residues" evidence="4">
    <location>
        <begin position="233"/>
        <end position="275"/>
    </location>
</feature>
<dbReference type="GO" id="GO:0005794">
    <property type="term" value="C:Golgi apparatus"/>
    <property type="evidence" value="ECO:0007669"/>
    <property type="project" value="UniProtKB-SubCell"/>
</dbReference>
<feature type="region of interest" description="Disordered" evidence="4">
    <location>
        <begin position="1"/>
        <end position="275"/>
    </location>
</feature>
<dbReference type="RefSeq" id="XP_040623273.1">
    <property type="nucleotide sequence ID" value="XM_040762198.1"/>
</dbReference>
<gene>
    <name evidence="6" type="ORF">SPBR_03910</name>
</gene>
<feature type="compositionally biased region" description="Low complexity" evidence="4">
    <location>
        <begin position="702"/>
        <end position="712"/>
    </location>
</feature>
<dbReference type="AlphaFoldDB" id="A0A0C2FW68"/>
<feature type="compositionally biased region" description="Polar residues" evidence="4">
    <location>
        <begin position="674"/>
        <end position="700"/>
    </location>
</feature>
<reference evidence="6 7" key="1">
    <citation type="journal article" date="2014" name="BMC Genomics">
        <title>Comparative genomics of the major fungal agents of human and animal Sporotrichosis: Sporothrix schenckii and Sporothrix brasiliensis.</title>
        <authorList>
            <person name="Teixeira M.M."/>
            <person name="de Almeida L.G."/>
            <person name="Kubitschek-Barreira P."/>
            <person name="Alves F.L."/>
            <person name="Kioshima E.S."/>
            <person name="Abadio A.K."/>
            <person name="Fernandes L."/>
            <person name="Derengowski L.S."/>
            <person name="Ferreira K.S."/>
            <person name="Souza R.C."/>
            <person name="Ruiz J.C."/>
            <person name="de Andrade N.C."/>
            <person name="Paes H.C."/>
            <person name="Nicola A.M."/>
            <person name="Albuquerque P."/>
            <person name="Gerber A.L."/>
            <person name="Martins V.P."/>
            <person name="Peconick L.D."/>
            <person name="Neto A.V."/>
            <person name="Chaucanez C.B."/>
            <person name="Silva P.A."/>
            <person name="Cunha O.L."/>
            <person name="de Oliveira F.F."/>
            <person name="dos Santos T.C."/>
            <person name="Barros A.L."/>
            <person name="Soares M.A."/>
            <person name="de Oliveira L.M."/>
            <person name="Marini M.M."/>
            <person name="Villalobos-Duno H."/>
            <person name="Cunha M.M."/>
            <person name="de Hoog S."/>
            <person name="da Silveira J.F."/>
            <person name="Henrissat B."/>
            <person name="Nino-Vega G.A."/>
            <person name="Cisalpino P.S."/>
            <person name="Mora-Montes H.M."/>
            <person name="Almeida S.R."/>
            <person name="Stajich J.E."/>
            <person name="Lopes-Bezerra L.M."/>
            <person name="Vasconcelos A.T."/>
            <person name="Felipe M.S."/>
        </authorList>
    </citation>
    <scope>NUCLEOTIDE SEQUENCE [LARGE SCALE GENOMIC DNA]</scope>
    <source>
        <strain evidence="6 7">5110</strain>
    </source>
</reference>
<feature type="region of interest" description="Disordered" evidence="4">
    <location>
        <begin position="595"/>
        <end position="624"/>
    </location>
</feature>
<dbReference type="GeneID" id="63677119"/>
<evidence type="ECO:0000313" key="7">
    <source>
        <dbReference type="Proteomes" id="UP000031575"/>
    </source>
</evidence>
<evidence type="ECO:0000256" key="4">
    <source>
        <dbReference type="SAM" id="MobiDB-lite"/>
    </source>
</evidence>
<dbReference type="OrthoDB" id="425925at2759"/>
<evidence type="ECO:0000256" key="2">
    <source>
        <dbReference type="ARBA" id="ARBA00023034"/>
    </source>
</evidence>
<dbReference type="Pfam" id="PF10375">
    <property type="entry name" value="GRAB"/>
    <property type="match status" value="1"/>
</dbReference>
<dbReference type="EMBL" id="AWTV01000001">
    <property type="protein sequence ID" value="KIH95263.1"/>
    <property type="molecule type" value="Genomic_DNA"/>
</dbReference>
<keyword evidence="7" id="KW-1185">Reference proteome</keyword>
<dbReference type="HOGENOM" id="CLU_020680_1_1_1"/>
<dbReference type="VEuPathDB" id="FungiDB:SPBR_03910"/>
<feature type="compositionally biased region" description="Basic and acidic residues" evidence="4">
    <location>
        <begin position="161"/>
        <end position="181"/>
    </location>
</feature>
<feature type="region of interest" description="Disordered" evidence="4">
    <location>
        <begin position="674"/>
        <end position="731"/>
    </location>
</feature>
<proteinExistence type="predicted"/>
<feature type="domain" description="GRIP" evidence="5">
    <location>
        <begin position="547"/>
        <end position="598"/>
    </location>
</feature>
<keyword evidence="2" id="KW-0333">Golgi apparatus</keyword>
<dbReference type="InterPro" id="IPR019459">
    <property type="entry name" value="GRAB"/>
</dbReference>
<accession>A0A0C2FW68</accession>
<comment type="caution">
    <text evidence="6">The sequence shown here is derived from an EMBL/GenBank/DDBJ whole genome shotgun (WGS) entry which is preliminary data.</text>
</comment>
<sequence>MTFFATSLPLLAPQNDSAPSTGAKKKNKKKKSTAAKASAAQVAATDASPTEPTGPAASTEEPETQNGGGPGRDDAGEVVDAPSKDDAPVSTREAMHGPPFANRHWTQQKPDIDTEIPANMTMPPSPTKPSTNGEVDGGNDNGNGHTRSGSTANGHAIPFHSKTDKTNAESTAIDKDGDKDTSTASRNGDQSSNSAATSAPSSPTTTVSKATSTTPRAATTMNDGPEGESDPAELERLRQQVAELRKAQESHEEETKKLRSDLEESEAQRDAADSRYDDLVTRVEKLKENISSRFLRDKEELEENRERIEELEAENERLLQAKANAEASTAAAANEVARLQRELDVIDNEHDREQEEIRNRTHLSQQNWQREKKELMQQLENLQKELINTREGMNDWEVIALEERNRTTLLESKASDLEEQVGVLREQYERAAEDRDAQAATVESLQRSLEDLQNARRHELREMVQESEAKLDAAETRAQKAEREAVEANEEAEVLRTKLAHASTMEVELKEKTAALAKLRHESLGLNEHLIRALRFIKKMKPEEAVEQYVTLLPQVMTNLLLQFLQIDRSDPKKFQVLQVIAGMLHWTDDEKERAGLARPGTSSSSLRLPASPFGRTPSTPSLNTEFLLESSSLSGPPPTNKSLSTMFKAFLEESVNETSAPPVSADDPLLTALLNTRPSGSRSTDTKASNSISSGTQASDAGPSPAVPSGAGSPGAGAPGAGAPEKTDAA</sequence>